<evidence type="ECO:0000313" key="5">
    <source>
        <dbReference type="Proteomes" id="UP000318297"/>
    </source>
</evidence>
<dbReference type="Gene3D" id="3.10.350.10">
    <property type="entry name" value="LysM domain"/>
    <property type="match status" value="1"/>
</dbReference>
<dbReference type="AlphaFoldDB" id="A0A561E975"/>
<dbReference type="OrthoDB" id="3210682at2"/>
<dbReference type="RefSeq" id="WP_145225944.1">
    <property type="nucleotide sequence ID" value="NZ_VIVQ01000001.1"/>
</dbReference>
<feature type="transmembrane region" description="Helical" evidence="2">
    <location>
        <begin position="57"/>
        <end position="81"/>
    </location>
</feature>
<dbReference type="EMBL" id="VIVQ01000001">
    <property type="protein sequence ID" value="TWE12161.1"/>
    <property type="molecule type" value="Genomic_DNA"/>
</dbReference>
<reference evidence="4 5" key="1">
    <citation type="submission" date="2019-06" db="EMBL/GenBank/DDBJ databases">
        <title>Sequencing the genomes of 1000 actinobacteria strains.</title>
        <authorList>
            <person name="Klenk H.-P."/>
        </authorList>
    </citation>
    <scope>NUCLEOTIDE SEQUENCE [LARGE SCALE GENOMIC DNA]</scope>
    <source>
        <strain evidence="4 5">DSM 19560</strain>
    </source>
</reference>
<proteinExistence type="predicted"/>
<dbReference type="CDD" id="cd00118">
    <property type="entry name" value="LysM"/>
    <property type="match status" value="1"/>
</dbReference>
<keyword evidence="2" id="KW-1133">Transmembrane helix</keyword>
<feature type="compositionally biased region" description="Low complexity" evidence="1">
    <location>
        <begin position="188"/>
        <end position="209"/>
    </location>
</feature>
<name>A0A561E975_9MICO</name>
<dbReference type="Pfam" id="PF01476">
    <property type="entry name" value="LysM"/>
    <property type="match status" value="1"/>
</dbReference>
<feature type="region of interest" description="Disordered" evidence="1">
    <location>
        <begin position="86"/>
        <end position="106"/>
    </location>
</feature>
<feature type="domain" description="LysM" evidence="3">
    <location>
        <begin position="253"/>
        <end position="267"/>
    </location>
</feature>
<keyword evidence="2" id="KW-0812">Transmembrane</keyword>
<evidence type="ECO:0000259" key="3">
    <source>
        <dbReference type="Pfam" id="PF01476"/>
    </source>
</evidence>
<keyword evidence="2" id="KW-0472">Membrane</keyword>
<dbReference type="Proteomes" id="UP000318297">
    <property type="component" value="Unassembled WGS sequence"/>
</dbReference>
<evidence type="ECO:0000313" key="4">
    <source>
        <dbReference type="EMBL" id="TWE12161.1"/>
    </source>
</evidence>
<protein>
    <submittedName>
        <fullName evidence="4">LysM domain-containing protein</fullName>
    </submittedName>
</protein>
<feature type="region of interest" description="Disordered" evidence="1">
    <location>
        <begin position="146"/>
        <end position="230"/>
    </location>
</feature>
<sequence length="316" mass="31771">MQQPPIGWAHRLRAAMLGAVLLVVALIAAGLAAAQARTEYDRLSERLTTGSTEAALLSLWAALAVALLWAATVVAVAMASVARNGNGIDPSGAGHTDGPTMPGHARTSGAAMWTVGVLLTLTSLTTGTSTASASSVGPAMTVATSTAASPDTIPGTASTTTAMPQISDEGSIPAPSFDRSPTSRDDAPVASVGGSTSSAESTAAASPSADQPGCDIPVPSWLPQNPGRTSQLAEDSASLITGCGATDDSGTVVVRRGDTLWSIAAAHLGPAADATTIAGEWPRWYAANRDLIGDDPDVLLVGQQLRAPDLVLEGTK</sequence>
<keyword evidence="5" id="KW-1185">Reference proteome</keyword>
<evidence type="ECO:0000256" key="2">
    <source>
        <dbReference type="SAM" id="Phobius"/>
    </source>
</evidence>
<organism evidence="4 5">
    <name type="scientific">Rudaeicoccus suwonensis</name>
    <dbReference type="NCBI Taxonomy" id="657409"/>
    <lineage>
        <taxon>Bacteria</taxon>
        <taxon>Bacillati</taxon>
        <taxon>Actinomycetota</taxon>
        <taxon>Actinomycetes</taxon>
        <taxon>Micrococcales</taxon>
        <taxon>Dermacoccaceae</taxon>
        <taxon>Rudaeicoccus</taxon>
    </lineage>
</organism>
<feature type="compositionally biased region" description="Polar residues" evidence="1">
    <location>
        <begin position="146"/>
        <end position="164"/>
    </location>
</feature>
<gene>
    <name evidence="4" type="ORF">BKA23_0957</name>
</gene>
<comment type="caution">
    <text evidence="4">The sequence shown here is derived from an EMBL/GenBank/DDBJ whole genome shotgun (WGS) entry which is preliminary data.</text>
</comment>
<dbReference type="InterPro" id="IPR018392">
    <property type="entry name" value="LysM"/>
</dbReference>
<dbReference type="InterPro" id="IPR036779">
    <property type="entry name" value="LysM_dom_sf"/>
</dbReference>
<evidence type="ECO:0000256" key="1">
    <source>
        <dbReference type="SAM" id="MobiDB-lite"/>
    </source>
</evidence>
<accession>A0A561E975</accession>